<sequence length="174" mass="19614">MSLVGNSPSEDSNNEADTCEHKPLDPLELANAIYSLKCTEWTEKVRLGWQTFSEILLYSQQVLLSREEDGSAPSEEGDTDLDMCDFCQLDQDGYREIFRANNGRLGKLWSAINTELVTYRRLHVGDPWLSANINLEGMLESLVKGCPPDFPLVKDNMMNPCCRCGTFTSSYDDD</sequence>
<evidence type="ECO:0000313" key="3">
    <source>
        <dbReference type="Proteomes" id="UP000606974"/>
    </source>
</evidence>
<dbReference type="Proteomes" id="UP000606974">
    <property type="component" value="Unassembled WGS sequence"/>
</dbReference>
<evidence type="ECO:0000313" key="2">
    <source>
        <dbReference type="EMBL" id="KAF7510662.1"/>
    </source>
</evidence>
<evidence type="ECO:0000256" key="1">
    <source>
        <dbReference type="SAM" id="MobiDB-lite"/>
    </source>
</evidence>
<reference evidence="2" key="1">
    <citation type="submission" date="2020-02" db="EMBL/GenBank/DDBJ databases">
        <authorList>
            <person name="Palmer J.M."/>
        </authorList>
    </citation>
    <scope>NUCLEOTIDE SEQUENCE</scope>
    <source>
        <strain evidence="2">EPUS1.4</strain>
        <tissue evidence="2">Thallus</tissue>
    </source>
</reference>
<comment type="caution">
    <text evidence="2">The sequence shown here is derived from an EMBL/GenBank/DDBJ whole genome shotgun (WGS) entry which is preliminary data.</text>
</comment>
<dbReference type="OrthoDB" id="539213at2759"/>
<organism evidence="2 3">
    <name type="scientific">Endocarpon pusillum</name>
    <dbReference type="NCBI Taxonomy" id="364733"/>
    <lineage>
        <taxon>Eukaryota</taxon>
        <taxon>Fungi</taxon>
        <taxon>Dikarya</taxon>
        <taxon>Ascomycota</taxon>
        <taxon>Pezizomycotina</taxon>
        <taxon>Eurotiomycetes</taxon>
        <taxon>Chaetothyriomycetidae</taxon>
        <taxon>Verrucariales</taxon>
        <taxon>Verrucariaceae</taxon>
        <taxon>Endocarpon</taxon>
    </lineage>
</organism>
<proteinExistence type="predicted"/>
<dbReference type="AlphaFoldDB" id="A0A8H7AMB2"/>
<dbReference type="EMBL" id="JAACFV010000028">
    <property type="protein sequence ID" value="KAF7510662.1"/>
    <property type="molecule type" value="Genomic_DNA"/>
</dbReference>
<feature type="region of interest" description="Disordered" evidence="1">
    <location>
        <begin position="1"/>
        <end position="21"/>
    </location>
</feature>
<name>A0A8H7AMB2_9EURO</name>
<protein>
    <submittedName>
        <fullName evidence="2">Uncharacterized protein</fullName>
    </submittedName>
</protein>
<keyword evidence="3" id="KW-1185">Reference proteome</keyword>
<feature type="compositionally biased region" description="Polar residues" evidence="1">
    <location>
        <begin position="1"/>
        <end position="11"/>
    </location>
</feature>
<gene>
    <name evidence="2" type="ORF">GJ744_006274</name>
</gene>
<accession>A0A8H7AMB2</accession>